<dbReference type="Proteomes" id="UP000324222">
    <property type="component" value="Unassembled WGS sequence"/>
</dbReference>
<dbReference type="AlphaFoldDB" id="A0A5B7F1D7"/>
<reference evidence="1 2" key="1">
    <citation type="submission" date="2019-05" db="EMBL/GenBank/DDBJ databases">
        <title>Another draft genome of Portunus trituberculatus and its Hox gene families provides insights of decapod evolution.</title>
        <authorList>
            <person name="Jeong J.-H."/>
            <person name="Song I."/>
            <person name="Kim S."/>
            <person name="Choi T."/>
            <person name="Kim D."/>
            <person name="Ryu S."/>
            <person name="Kim W."/>
        </authorList>
    </citation>
    <scope>NUCLEOTIDE SEQUENCE [LARGE SCALE GENOMIC DNA]</scope>
    <source>
        <tissue evidence="1">Muscle</tissue>
    </source>
</reference>
<accession>A0A5B7F1D7</accession>
<organism evidence="1 2">
    <name type="scientific">Portunus trituberculatus</name>
    <name type="common">Swimming crab</name>
    <name type="synonym">Neptunus trituberculatus</name>
    <dbReference type="NCBI Taxonomy" id="210409"/>
    <lineage>
        <taxon>Eukaryota</taxon>
        <taxon>Metazoa</taxon>
        <taxon>Ecdysozoa</taxon>
        <taxon>Arthropoda</taxon>
        <taxon>Crustacea</taxon>
        <taxon>Multicrustacea</taxon>
        <taxon>Malacostraca</taxon>
        <taxon>Eumalacostraca</taxon>
        <taxon>Eucarida</taxon>
        <taxon>Decapoda</taxon>
        <taxon>Pleocyemata</taxon>
        <taxon>Brachyura</taxon>
        <taxon>Eubrachyura</taxon>
        <taxon>Portunoidea</taxon>
        <taxon>Portunidae</taxon>
        <taxon>Portuninae</taxon>
        <taxon>Portunus</taxon>
    </lineage>
</organism>
<evidence type="ECO:0000313" key="1">
    <source>
        <dbReference type="EMBL" id="MPC39078.1"/>
    </source>
</evidence>
<keyword evidence="2" id="KW-1185">Reference proteome</keyword>
<dbReference type="EMBL" id="VSRR010004252">
    <property type="protein sequence ID" value="MPC39078.1"/>
    <property type="molecule type" value="Genomic_DNA"/>
</dbReference>
<gene>
    <name evidence="1" type="ORF">E2C01_032598</name>
</gene>
<comment type="caution">
    <text evidence="1">The sequence shown here is derived from an EMBL/GenBank/DDBJ whole genome shotgun (WGS) entry which is preliminary data.</text>
</comment>
<protein>
    <submittedName>
        <fullName evidence="1">Uncharacterized protein</fullName>
    </submittedName>
</protein>
<proteinExistence type="predicted"/>
<sequence>MDLYLLSPVFLKRLMTQRPSGTPLLEDGRTIDVALPSFPSAVQRDEDQDDKLLELWQRRRRSTLDRLLRQHAYIIIYYTLCYVSALARPCS</sequence>
<name>A0A5B7F1D7_PORTR</name>
<evidence type="ECO:0000313" key="2">
    <source>
        <dbReference type="Proteomes" id="UP000324222"/>
    </source>
</evidence>